<evidence type="ECO:0000256" key="1">
    <source>
        <dbReference type="SAM" id="MobiDB-lite"/>
    </source>
</evidence>
<keyword evidence="3" id="KW-1185">Reference proteome</keyword>
<sequence length="80" mass="8319">MTVASVPAKSKSIAVASKLVGESVQPLGAGTASCMQENTAVGTARLGAAILTAQRWSAKLQQQRSGRTTSQHRLTRVTPL</sequence>
<gene>
    <name evidence="2" type="ORF">C0Q70_04947</name>
</gene>
<proteinExistence type="predicted"/>
<dbReference type="EMBL" id="PZQS01000003">
    <property type="protein sequence ID" value="PVD33689.1"/>
    <property type="molecule type" value="Genomic_DNA"/>
</dbReference>
<reference evidence="2 3" key="1">
    <citation type="submission" date="2018-04" db="EMBL/GenBank/DDBJ databases">
        <title>The genome of golden apple snail Pomacea canaliculata provides insight into stress tolerance and invasive adaptation.</title>
        <authorList>
            <person name="Liu C."/>
            <person name="Liu B."/>
            <person name="Ren Y."/>
            <person name="Zhang Y."/>
            <person name="Wang H."/>
            <person name="Li S."/>
            <person name="Jiang F."/>
            <person name="Yin L."/>
            <person name="Zhang G."/>
            <person name="Qian W."/>
            <person name="Fan W."/>
        </authorList>
    </citation>
    <scope>NUCLEOTIDE SEQUENCE [LARGE SCALE GENOMIC DNA]</scope>
    <source>
        <strain evidence="2">SZHN2017</strain>
        <tissue evidence="2">Muscle</tissue>
    </source>
</reference>
<organism evidence="2 3">
    <name type="scientific">Pomacea canaliculata</name>
    <name type="common">Golden apple snail</name>
    <dbReference type="NCBI Taxonomy" id="400727"/>
    <lineage>
        <taxon>Eukaryota</taxon>
        <taxon>Metazoa</taxon>
        <taxon>Spiralia</taxon>
        <taxon>Lophotrochozoa</taxon>
        <taxon>Mollusca</taxon>
        <taxon>Gastropoda</taxon>
        <taxon>Caenogastropoda</taxon>
        <taxon>Architaenioglossa</taxon>
        <taxon>Ampullarioidea</taxon>
        <taxon>Ampullariidae</taxon>
        <taxon>Pomacea</taxon>
    </lineage>
</organism>
<protein>
    <submittedName>
        <fullName evidence="2">Uncharacterized protein</fullName>
    </submittedName>
</protein>
<accession>A0A2T7PJT1</accession>
<evidence type="ECO:0000313" key="2">
    <source>
        <dbReference type="EMBL" id="PVD33689.1"/>
    </source>
</evidence>
<dbReference type="AlphaFoldDB" id="A0A2T7PJT1"/>
<feature type="compositionally biased region" description="Polar residues" evidence="1">
    <location>
        <begin position="59"/>
        <end position="72"/>
    </location>
</feature>
<feature type="region of interest" description="Disordered" evidence="1">
    <location>
        <begin position="59"/>
        <end position="80"/>
    </location>
</feature>
<dbReference type="Proteomes" id="UP000245119">
    <property type="component" value="Linkage Group LG3"/>
</dbReference>
<comment type="caution">
    <text evidence="2">The sequence shown here is derived from an EMBL/GenBank/DDBJ whole genome shotgun (WGS) entry which is preliminary data.</text>
</comment>
<evidence type="ECO:0000313" key="3">
    <source>
        <dbReference type="Proteomes" id="UP000245119"/>
    </source>
</evidence>
<name>A0A2T7PJT1_POMCA</name>